<dbReference type="Proteomes" id="UP001239445">
    <property type="component" value="Unassembled WGS sequence"/>
</dbReference>
<proteinExistence type="predicted"/>
<dbReference type="PROSITE" id="PS51505">
    <property type="entry name" value="SCA7"/>
    <property type="match status" value="1"/>
</dbReference>
<evidence type="ECO:0000259" key="2">
    <source>
        <dbReference type="PROSITE" id="PS51505"/>
    </source>
</evidence>
<gene>
    <name evidence="3" type="ORF">QBC47DRAFT_392218</name>
</gene>
<feature type="compositionally biased region" description="Low complexity" evidence="1">
    <location>
        <begin position="1"/>
        <end position="15"/>
    </location>
</feature>
<dbReference type="AlphaFoldDB" id="A0AAJ0B3Q3"/>
<feature type="region of interest" description="Disordered" evidence="1">
    <location>
        <begin position="1"/>
        <end position="37"/>
    </location>
</feature>
<dbReference type="GO" id="GO:0006357">
    <property type="term" value="P:regulation of transcription by RNA polymerase II"/>
    <property type="evidence" value="ECO:0007669"/>
    <property type="project" value="TreeGrafter"/>
</dbReference>
<comment type="caution">
    <text evidence="3">The sequence shown here is derived from an EMBL/GenBank/DDBJ whole genome shotgun (WGS) entry which is preliminary data.</text>
</comment>
<dbReference type="Pfam" id="PF08313">
    <property type="entry name" value="SCA7"/>
    <property type="match status" value="1"/>
</dbReference>
<dbReference type="GO" id="GO:0000124">
    <property type="term" value="C:SAGA complex"/>
    <property type="evidence" value="ECO:0007669"/>
    <property type="project" value="InterPro"/>
</dbReference>
<evidence type="ECO:0000256" key="1">
    <source>
        <dbReference type="SAM" id="MobiDB-lite"/>
    </source>
</evidence>
<dbReference type="GO" id="GO:0031048">
    <property type="term" value="P:regulatory ncRNA-mediated heterochromatin formation"/>
    <property type="evidence" value="ECO:0007669"/>
    <property type="project" value="TreeGrafter"/>
</dbReference>
<name>A0AAJ0B3Q3_9PEZI</name>
<organism evidence="3 4">
    <name type="scientific">Echria macrotheca</name>
    <dbReference type="NCBI Taxonomy" id="438768"/>
    <lineage>
        <taxon>Eukaryota</taxon>
        <taxon>Fungi</taxon>
        <taxon>Dikarya</taxon>
        <taxon>Ascomycota</taxon>
        <taxon>Pezizomycotina</taxon>
        <taxon>Sordariomycetes</taxon>
        <taxon>Sordariomycetidae</taxon>
        <taxon>Sordariales</taxon>
        <taxon>Schizotheciaceae</taxon>
        <taxon>Echria</taxon>
    </lineage>
</organism>
<dbReference type="InterPro" id="IPR013243">
    <property type="entry name" value="SCA7_dom"/>
</dbReference>
<protein>
    <submittedName>
        <fullName evidence="3">SCA7, zinc-binding domain-containing protein</fullName>
    </submittedName>
</protein>
<dbReference type="EMBL" id="MU839843">
    <property type="protein sequence ID" value="KAK1751096.1"/>
    <property type="molecule type" value="Genomic_DNA"/>
</dbReference>
<reference evidence="3" key="1">
    <citation type="submission" date="2023-06" db="EMBL/GenBank/DDBJ databases">
        <title>Genome-scale phylogeny and comparative genomics of the fungal order Sordariales.</title>
        <authorList>
            <consortium name="Lawrence Berkeley National Laboratory"/>
            <person name="Hensen N."/>
            <person name="Bonometti L."/>
            <person name="Westerberg I."/>
            <person name="Brannstrom I.O."/>
            <person name="Guillou S."/>
            <person name="Cros-Aarteil S."/>
            <person name="Calhoun S."/>
            <person name="Haridas S."/>
            <person name="Kuo A."/>
            <person name="Mondo S."/>
            <person name="Pangilinan J."/>
            <person name="Riley R."/>
            <person name="Labutti K."/>
            <person name="Andreopoulos B."/>
            <person name="Lipzen A."/>
            <person name="Chen C."/>
            <person name="Yanf M."/>
            <person name="Daum C."/>
            <person name="Ng V."/>
            <person name="Clum A."/>
            <person name="Steindorff A."/>
            <person name="Ohm R."/>
            <person name="Martin F."/>
            <person name="Silar P."/>
            <person name="Natvig D."/>
            <person name="Lalanne C."/>
            <person name="Gautier V."/>
            <person name="Ament-Velasquez S.L."/>
            <person name="Kruys A."/>
            <person name="Hutchinson M.I."/>
            <person name="Powell A.J."/>
            <person name="Barry K."/>
            <person name="Miller A.N."/>
            <person name="Grigoriev I.V."/>
            <person name="Debuchy R."/>
            <person name="Gladieux P."/>
            <person name="Thoren M.H."/>
            <person name="Johannesson H."/>
        </authorList>
    </citation>
    <scope>NUCLEOTIDE SEQUENCE</scope>
    <source>
        <strain evidence="3">PSN4</strain>
    </source>
</reference>
<feature type="domain" description="SCA7" evidence="2">
    <location>
        <begin position="31"/>
        <end position="97"/>
    </location>
</feature>
<dbReference type="PANTHER" id="PTHR47805:SF1">
    <property type="entry name" value="SAGA-ASSOCIATED FACTOR 73"/>
    <property type="match status" value="1"/>
</dbReference>
<accession>A0AAJ0B3Q3</accession>
<dbReference type="PANTHER" id="PTHR47805">
    <property type="entry name" value="SAGA-ASSOCIATED FACTOR 73"/>
    <property type="match status" value="1"/>
</dbReference>
<dbReference type="InterPro" id="IPR037804">
    <property type="entry name" value="SGF73"/>
</dbReference>
<dbReference type="GO" id="GO:1904802">
    <property type="term" value="P:RITS complex assembly"/>
    <property type="evidence" value="ECO:0007669"/>
    <property type="project" value="TreeGrafter"/>
</dbReference>
<evidence type="ECO:0000313" key="4">
    <source>
        <dbReference type="Proteomes" id="UP001239445"/>
    </source>
</evidence>
<keyword evidence="4" id="KW-1185">Reference proteome</keyword>
<evidence type="ECO:0000313" key="3">
    <source>
        <dbReference type="EMBL" id="KAK1751096.1"/>
    </source>
</evidence>
<sequence>MAPTKPTPSKSSSDPPADKPKRPRNPPDPSRIKPKLPVNVNTQCAVQNPNGDACRRTLTCSKHTWPAKRAVAGRSAPFDQLLRRYLERKQEVWRAHGVAPPDYSHLSNK</sequence>